<dbReference type="InterPro" id="IPR007349">
    <property type="entry name" value="DUF418"/>
</dbReference>
<feature type="domain" description="DUF418" evidence="2">
    <location>
        <begin position="237"/>
        <end position="396"/>
    </location>
</feature>
<feature type="transmembrane region" description="Helical" evidence="1">
    <location>
        <begin position="361"/>
        <end position="381"/>
    </location>
</feature>
<keyword evidence="4" id="KW-1185">Reference proteome</keyword>
<dbReference type="AlphaFoldDB" id="A0A3M2I404"/>
<evidence type="ECO:0000256" key="1">
    <source>
        <dbReference type="SAM" id="Phobius"/>
    </source>
</evidence>
<protein>
    <submittedName>
        <fullName evidence="3">DUF418 domain-containing protein</fullName>
    </submittedName>
</protein>
<feature type="transmembrane region" description="Helical" evidence="1">
    <location>
        <begin position="286"/>
        <end position="311"/>
    </location>
</feature>
<comment type="caution">
    <text evidence="3">The sequence shown here is derived from an EMBL/GenBank/DDBJ whole genome shotgun (WGS) entry which is preliminary data.</text>
</comment>
<accession>A0A3M2I404</accession>
<evidence type="ECO:0000313" key="3">
    <source>
        <dbReference type="EMBL" id="RMH92934.1"/>
    </source>
</evidence>
<feature type="transmembrane region" description="Helical" evidence="1">
    <location>
        <begin position="255"/>
        <end position="274"/>
    </location>
</feature>
<feature type="transmembrane region" description="Helical" evidence="1">
    <location>
        <begin position="106"/>
        <end position="139"/>
    </location>
</feature>
<sequence>MEPRPVSIPSQSCGPTPPQTRVAALDVVRGFALFGIFLMNIEGMADTLARSQGGIDLSLDGIDRQVDALIYVLVQGKFYTLFSFLFGIGFALLAERVETVVYLRRLALLGVIGLLHATLVWPGDVLLSYALVGLLLPLFREGSARWLWRFGLVFYGVALAMLVWGLWLLIGPGGAGAGDSLAEIRAATMAAQASAYGEGSFRVATGQRLWDLLVVMFGLVQIGPLLFGMFLLGMAWVKRGAIADIAGHWLDYRRMAMFGLGLGLPLMVLAAWLAPDIGDIAHWRGIAGILLAWVAQLWMCLGYFAAIVLLFHRHPSALSWLAPAGRMALTIYLLQSLISTWIFYGYGLGWFGQLPRAWQPLYVLAVFAVLVAFSHVWFAHFRHGPLEWLWRWGTYGVRPPMRRVA</sequence>
<dbReference type="PANTHER" id="PTHR30590">
    <property type="entry name" value="INNER MEMBRANE PROTEIN"/>
    <property type="match status" value="1"/>
</dbReference>
<dbReference type="OrthoDB" id="9807744at2"/>
<evidence type="ECO:0000313" key="4">
    <source>
        <dbReference type="Proteomes" id="UP000275012"/>
    </source>
</evidence>
<keyword evidence="1" id="KW-1133">Transmembrane helix</keyword>
<feature type="transmembrane region" description="Helical" evidence="1">
    <location>
        <begin position="212"/>
        <end position="234"/>
    </location>
</feature>
<dbReference type="EMBL" id="RFLY01000008">
    <property type="protein sequence ID" value="RMH92934.1"/>
    <property type="molecule type" value="Genomic_DNA"/>
</dbReference>
<keyword evidence="1" id="KW-0812">Transmembrane</keyword>
<gene>
    <name evidence="3" type="ORF">EBB59_06805</name>
</gene>
<feature type="transmembrane region" description="Helical" evidence="1">
    <location>
        <begin position="146"/>
        <end position="170"/>
    </location>
</feature>
<feature type="transmembrane region" description="Helical" evidence="1">
    <location>
        <begin position="69"/>
        <end position="94"/>
    </location>
</feature>
<feature type="transmembrane region" description="Helical" evidence="1">
    <location>
        <begin position="331"/>
        <end position="349"/>
    </location>
</feature>
<dbReference type="PANTHER" id="PTHR30590:SF2">
    <property type="entry name" value="INNER MEMBRANE PROTEIN"/>
    <property type="match status" value="1"/>
</dbReference>
<dbReference type="Proteomes" id="UP000275012">
    <property type="component" value="Unassembled WGS sequence"/>
</dbReference>
<dbReference type="Pfam" id="PF04235">
    <property type="entry name" value="DUF418"/>
    <property type="match status" value="1"/>
</dbReference>
<keyword evidence="1" id="KW-0472">Membrane</keyword>
<dbReference type="InterPro" id="IPR052529">
    <property type="entry name" value="Bact_Transport_Assoc"/>
</dbReference>
<organism evidence="3 4">
    <name type="scientific">Solilutibacter pythonis</name>
    <dbReference type="NCBI Taxonomy" id="2483112"/>
    <lineage>
        <taxon>Bacteria</taxon>
        <taxon>Pseudomonadati</taxon>
        <taxon>Pseudomonadota</taxon>
        <taxon>Gammaproteobacteria</taxon>
        <taxon>Lysobacterales</taxon>
        <taxon>Lysobacteraceae</taxon>
        <taxon>Solilutibacter</taxon>
    </lineage>
</organism>
<proteinExistence type="predicted"/>
<reference evidence="3 4" key="1">
    <citation type="submission" date="2018-10" db="EMBL/GenBank/DDBJ databases">
        <title>Proposal of Lysobacter pythonis sp. nov. isolated from royal pythons (Python regius).</title>
        <authorList>
            <person name="Hans-Juergen B."/>
            <person name="Huptas C."/>
            <person name="Sandra B."/>
            <person name="Igor L."/>
            <person name="Joachim S."/>
            <person name="Siegfried S."/>
            <person name="Mareike W."/>
            <person name="Peter K."/>
        </authorList>
    </citation>
    <scope>NUCLEOTIDE SEQUENCE [LARGE SCALE GENOMIC DNA]</scope>
    <source>
        <strain evidence="3 4">4284/11</strain>
    </source>
</reference>
<evidence type="ECO:0000259" key="2">
    <source>
        <dbReference type="Pfam" id="PF04235"/>
    </source>
</evidence>
<name>A0A3M2I404_9GAMM</name>